<dbReference type="AlphaFoldDB" id="A0AAQ4FNJ6"/>
<gene>
    <name evidence="1" type="ORF">V5799_021317</name>
</gene>
<proteinExistence type="predicted"/>
<name>A0AAQ4FNJ6_AMBAM</name>
<evidence type="ECO:0000313" key="1">
    <source>
        <dbReference type="EMBL" id="KAK8788907.1"/>
    </source>
</evidence>
<organism evidence="1 2">
    <name type="scientific">Amblyomma americanum</name>
    <name type="common">Lone star tick</name>
    <dbReference type="NCBI Taxonomy" id="6943"/>
    <lineage>
        <taxon>Eukaryota</taxon>
        <taxon>Metazoa</taxon>
        <taxon>Ecdysozoa</taxon>
        <taxon>Arthropoda</taxon>
        <taxon>Chelicerata</taxon>
        <taxon>Arachnida</taxon>
        <taxon>Acari</taxon>
        <taxon>Parasitiformes</taxon>
        <taxon>Ixodida</taxon>
        <taxon>Ixodoidea</taxon>
        <taxon>Ixodidae</taxon>
        <taxon>Amblyomminae</taxon>
        <taxon>Amblyomma</taxon>
    </lineage>
</organism>
<reference evidence="1 2" key="1">
    <citation type="journal article" date="2023" name="Arcadia Sci">
        <title>De novo assembly of a long-read Amblyomma americanum tick genome.</title>
        <authorList>
            <person name="Chou S."/>
            <person name="Poskanzer K.E."/>
            <person name="Rollins M."/>
            <person name="Thuy-Boun P.S."/>
        </authorList>
    </citation>
    <scope>NUCLEOTIDE SEQUENCE [LARGE SCALE GENOMIC DNA]</scope>
    <source>
        <strain evidence="1">F_SG_1</strain>
        <tissue evidence="1">Salivary glands</tissue>
    </source>
</reference>
<dbReference type="EMBL" id="JARKHS020000373">
    <property type="protein sequence ID" value="KAK8788907.1"/>
    <property type="molecule type" value="Genomic_DNA"/>
</dbReference>
<evidence type="ECO:0000313" key="2">
    <source>
        <dbReference type="Proteomes" id="UP001321473"/>
    </source>
</evidence>
<keyword evidence="2" id="KW-1185">Reference proteome</keyword>
<accession>A0AAQ4FNJ6</accession>
<sequence length="68" mass="7694">MKCEYCAGVLRLRAIFERARCLPLATATRNHVLLPSFELMCVSVCAFYDTLLVSMIVDNKLTRGDILK</sequence>
<dbReference type="Proteomes" id="UP001321473">
    <property type="component" value="Unassembled WGS sequence"/>
</dbReference>
<comment type="caution">
    <text evidence="1">The sequence shown here is derived from an EMBL/GenBank/DDBJ whole genome shotgun (WGS) entry which is preliminary data.</text>
</comment>
<protein>
    <submittedName>
        <fullName evidence="1">Uncharacterized protein</fullName>
    </submittedName>
</protein>